<dbReference type="InterPro" id="IPR009057">
    <property type="entry name" value="Homeodomain-like_sf"/>
</dbReference>
<feature type="domain" description="HTH tetR-type" evidence="3">
    <location>
        <begin position="12"/>
        <end position="72"/>
    </location>
</feature>
<dbReference type="InterPro" id="IPR001647">
    <property type="entry name" value="HTH_TetR"/>
</dbReference>
<name>A0ABS2Q897_9BACL</name>
<accession>A0ABS2Q897</accession>
<dbReference type="PROSITE" id="PS01081">
    <property type="entry name" value="HTH_TETR_1"/>
    <property type="match status" value="1"/>
</dbReference>
<dbReference type="Proteomes" id="UP000823201">
    <property type="component" value="Unassembled WGS sequence"/>
</dbReference>
<protein>
    <submittedName>
        <fullName evidence="4">AcrR family transcriptional regulator</fullName>
    </submittedName>
</protein>
<keyword evidence="5" id="KW-1185">Reference proteome</keyword>
<evidence type="ECO:0000256" key="2">
    <source>
        <dbReference type="PROSITE-ProRule" id="PRU00335"/>
    </source>
</evidence>
<reference evidence="4 5" key="1">
    <citation type="submission" date="2021-01" db="EMBL/GenBank/DDBJ databases">
        <title>Genomic Encyclopedia of Type Strains, Phase IV (KMG-IV): sequencing the most valuable type-strain genomes for metagenomic binning, comparative biology and taxonomic classification.</title>
        <authorList>
            <person name="Goeker M."/>
        </authorList>
    </citation>
    <scope>NUCLEOTIDE SEQUENCE [LARGE SCALE GENOMIC DNA]</scope>
    <source>
        <strain evidence="4 5">DSM 100968</strain>
    </source>
</reference>
<comment type="caution">
    <text evidence="4">The sequence shown here is derived from an EMBL/GenBank/DDBJ whole genome shotgun (WGS) entry which is preliminary data.</text>
</comment>
<dbReference type="PANTHER" id="PTHR43479:SF11">
    <property type="entry name" value="ACREF_ENVCD OPERON REPRESSOR-RELATED"/>
    <property type="match status" value="1"/>
</dbReference>
<sequence>MDDFDNFISLPEEKKQAIIDGALRAFGATGYKKTSTAEIAAESGISKAMVFHYFGTKKKLYLYLLQMCGNMIIDALNNKMDRNVTDFFDRIKQAGDIKMELIKQQPAILSFLLRVYFETAAEVRDAIKQFLTDKQFIDFRDRLAFAGMDGSKFKDDVDPKLILKMLVWMSQGALTDLTRATDFDLETYYKDFTDCLNLLKKAFYK</sequence>
<dbReference type="Gene3D" id="1.10.10.60">
    <property type="entry name" value="Homeodomain-like"/>
    <property type="match status" value="1"/>
</dbReference>
<evidence type="ECO:0000259" key="3">
    <source>
        <dbReference type="PROSITE" id="PS50977"/>
    </source>
</evidence>
<feature type="DNA-binding region" description="H-T-H motif" evidence="2">
    <location>
        <begin position="35"/>
        <end position="54"/>
    </location>
</feature>
<evidence type="ECO:0000313" key="4">
    <source>
        <dbReference type="EMBL" id="MBM7658013.1"/>
    </source>
</evidence>
<organism evidence="4 5">
    <name type="scientific">Sporolactobacillus spathodeae</name>
    <dbReference type="NCBI Taxonomy" id="1465502"/>
    <lineage>
        <taxon>Bacteria</taxon>
        <taxon>Bacillati</taxon>
        <taxon>Bacillota</taxon>
        <taxon>Bacilli</taxon>
        <taxon>Bacillales</taxon>
        <taxon>Sporolactobacillaceae</taxon>
        <taxon>Sporolactobacillus</taxon>
    </lineage>
</organism>
<dbReference type="SUPFAM" id="SSF48498">
    <property type="entry name" value="Tetracyclin repressor-like, C-terminal domain"/>
    <property type="match status" value="1"/>
</dbReference>
<dbReference type="InterPro" id="IPR036271">
    <property type="entry name" value="Tet_transcr_reg_TetR-rel_C_sf"/>
</dbReference>
<dbReference type="PANTHER" id="PTHR43479">
    <property type="entry name" value="ACREF/ENVCD OPERON REPRESSOR-RELATED"/>
    <property type="match status" value="1"/>
</dbReference>
<dbReference type="EMBL" id="JAFBEV010000011">
    <property type="protein sequence ID" value="MBM7658013.1"/>
    <property type="molecule type" value="Genomic_DNA"/>
</dbReference>
<dbReference type="InterPro" id="IPR023772">
    <property type="entry name" value="DNA-bd_HTH_TetR-type_CS"/>
</dbReference>
<evidence type="ECO:0000256" key="1">
    <source>
        <dbReference type="ARBA" id="ARBA00023125"/>
    </source>
</evidence>
<dbReference type="InterPro" id="IPR050624">
    <property type="entry name" value="HTH-type_Tx_Regulator"/>
</dbReference>
<dbReference type="PRINTS" id="PR00455">
    <property type="entry name" value="HTHTETR"/>
</dbReference>
<dbReference type="SUPFAM" id="SSF46689">
    <property type="entry name" value="Homeodomain-like"/>
    <property type="match status" value="1"/>
</dbReference>
<proteinExistence type="predicted"/>
<evidence type="ECO:0000313" key="5">
    <source>
        <dbReference type="Proteomes" id="UP000823201"/>
    </source>
</evidence>
<gene>
    <name evidence="4" type="ORF">JOC27_001465</name>
</gene>
<dbReference type="Gene3D" id="1.10.357.10">
    <property type="entry name" value="Tetracycline Repressor, domain 2"/>
    <property type="match status" value="1"/>
</dbReference>
<dbReference type="RefSeq" id="WP_205006459.1">
    <property type="nucleotide sequence ID" value="NZ_CBCRXA010000007.1"/>
</dbReference>
<dbReference type="PROSITE" id="PS50977">
    <property type="entry name" value="HTH_TETR_2"/>
    <property type="match status" value="1"/>
</dbReference>
<keyword evidence="1 2" id="KW-0238">DNA-binding</keyword>
<dbReference type="Pfam" id="PF00440">
    <property type="entry name" value="TetR_N"/>
    <property type="match status" value="1"/>
</dbReference>